<dbReference type="Pfam" id="PF00083">
    <property type="entry name" value="Sugar_tr"/>
    <property type="match status" value="1"/>
</dbReference>
<feature type="transmembrane region" description="Helical" evidence="8">
    <location>
        <begin position="182"/>
        <end position="203"/>
    </location>
</feature>
<evidence type="ECO:0000259" key="9">
    <source>
        <dbReference type="PROSITE" id="PS50850"/>
    </source>
</evidence>
<dbReference type="InterPro" id="IPR005829">
    <property type="entry name" value="Sugar_transporter_CS"/>
</dbReference>
<keyword evidence="11" id="KW-1185">Reference proteome</keyword>
<evidence type="ECO:0000256" key="1">
    <source>
        <dbReference type="ARBA" id="ARBA00004141"/>
    </source>
</evidence>
<dbReference type="InterPro" id="IPR036259">
    <property type="entry name" value="MFS_trans_sf"/>
</dbReference>
<evidence type="ECO:0000256" key="2">
    <source>
        <dbReference type="ARBA" id="ARBA00010992"/>
    </source>
</evidence>
<dbReference type="OrthoDB" id="2544694at2759"/>
<feature type="transmembrane region" description="Helical" evidence="8">
    <location>
        <begin position="314"/>
        <end position="335"/>
    </location>
</feature>
<gene>
    <name evidence="10" type="ORF">SEPMUDRAFT_39750</name>
</gene>
<evidence type="ECO:0000256" key="8">
    <source>
        <dbReference type="SAM" id="Phobius"/>
    </source>
</evidence>
<feature type="transmembrane region" description="Helical" evidence="8">
    <location>
        <begin position="12"/>
        <end position="31"/>
    </location>
</feature>
<dbReference type="SUPFAM" id="SSF103473">
    <property type="entry name" value="MFS general substrate transporter"/>
    <property type="match status" value="1"/>
</dbReference>
<dbReference type="InterPro" id="IPR003663">
    <property type="entry name" value="Sugar/inositol_transpt"/>
</dbReference>
<evidence type="ECO:0000256" key="5">
    <source>
        <dbReference type="ARBA" id="ARBA00022989"/>
    </source>
</evidence>
<keyword evidence="3 7" id="KW-0813">Transport</keyword>
<dbReference type="GeneID" id="27905896"/>
<feature type="transmembrane region" description="Helical" evidence="8">
    <location>
        <begin position="118"/>
        <end position="139"/>
    </location>
</feature>
<feature type="transmembrane region" description="Helical" evidence="8">
    <location>
        <begin position="382"/>
        <end position="407"/>
    </location>
</feature>
<dbReference type="PANTHER" id="PTHR48022">
    <property type="entry name" value="PLASTIDIC GLUCOSE TRANSPORTER 4"/>
    <property type="match status" value="1"/>
</dbReference>
<dbReference type="NCBIfam" id="TIGR00879">
    <property type="entry name" value="SP"/>
    <property type="match status" value="1"/>
</dbReference>
<dbReference type="PANTHER" id="PTHR48022:SF44">
    <property type="entry name" value="SUGAR TRANSPORTER, PUTATIVE (AFU_ORTHOLOGUE AFUA_4G14610)-RELATED"/>
    <property type="match status" value="1"/>
</dbReference>
<dbReference type="RefSeq" id="XP_016762687.1">
    <property type="nucleotide sequence ID" value="XM_016908759.1"/>
</dbReference>
<dbReference type="GO" id="GO:0016020">
    <property type="term" value="C:membrane"/>
    <property type="evidence" value="ECO:0007669"/>
    <property type="project" value="UniProtKB-SubCell"/>
</dbReference>
<feature type="transmembrane region" description="Helical" evidence="8">
    <location>
        <begin position="93"/>
        <end position="112"/>
    </location>
</feature>
<comment type="subcellular location">
    <subcellularLocation>
        <location evidence="1">Membrane</location>
        <topology evidence="1">Multi-pass membrane protein</topology>
    </subcellularLocation>
</comment>
<dbReference type="InterPro" id="IPR050360">
    <property type="entry name" value="MFS_Sugar_Transporters"/>
</dbReference>
<keyword evidence="5 8" id="KW-1133">Transmembrane helix</keyword>
<feature type="transmembrane region" description="Helical" evidence="8">
    <location>
        <begin position="151"/>
        <end position="170"/>
    </location>
</feature>
<dbReference type="PROSITE" id="PS50850">
    <property type="entry name" value="MFS"/>
    <property type="match status" value="1"/>
</dbReference>
<feature type="transmembrane region" description="Helical" evidence="8">
    <location>
        <begin position="447"/>
        <end position="468"/>
    </location>
</feature>
<evidence type="ECO:0000256" key="3">
    <source>
        <dbReference type="ARBA" id="ARBA00022448"/>
    </source>
</evidence>
<proteinExistence type="inferred from homology"/>
<dbReference type="GO" id="GO:0005351">
    <property type="term" value="F:carbohydrate:proton symporter activity"/>
    <property type="evidence" value="ECO:0007669"/>
    <property type="project" value="TreeGrafter"/>
</dbReference>
<feature type="transmembrane region" description="Helical" evidence="8">
    <location>
        <begin position="344"/>
        <end position="362"/>
    </location>
</feature>
<evidence type="ECO:0000256" key="7">
    <source>
        <dbReference type="RuleBase" id="RU003346"/>
    </source>
</evidence>
<evidence type="ECO:0000313" key="10">
    <source>
        <dbReference type="EMBL" id="EMF14566.1"/>
    </source>
</evidence>
<accession>M3C2S3</accession>
<dbReference type="EMBL" id="KB456262">
    <property type="protein sequence ID" value="EMF14566.1"/>
    <property type="molecule type" value="Genomic_DNA"/>
</dbReference>
<name>M3C2S3_SPHMS</name>
<dbReference type="InterPro" id="IPR005828">
    <property type="entry name" value="MFS_sugar_transport-like"/>
</dbReference>
<reference evidence="10 11" key="1">
    <citation type="journal article" date="2012" name="PLoS Pathog.">
        <title>Diverse lifestyles and strategies of plant pathogenesis encoded in the genomes of eighteen Dothideomycetes fungi.</title>
        <authorList>
            <person name="Ohm R.A."/>
            <person name="Feau N."/>
            <person name="Henrissat B."/>
            <person name="Schoch C.L."/>
            <person name="Horwitz B.A."/>
            <person name="Barry K.W."/>
            <person name="Condon B.J."/>
            <person name="Copeland A.C."/>
            <person name="Dhillon B."/>
            <person name="Glaser F."/>
            <person name="Hesse C.N."/>
            <person name="Kosti I."/>
            <person name="LaButti K."/>
            <person name="Lindquist E.A."/>
            <person name="Lucas S."/>
            <person name="Salamov A.A."/>
            <person name="Bradshaw R.E."/>
            <person name="Ciuffetti L."/>
            <person name="Hamelin R.C."/>
            <person name="Kema G.H.J."/>
            <person name="Lawrence C."/>
            <person name="Scott J.A."/>
            <person name="Spatafora J.W."/>
            <person name="Turgeon B.G."/>
            <person name="de Wit P.J.G.M."/>
            <person name="Zhong S."/>
            <person name="Goodwin S.B."/>
            <person name="Grigoriev I.V."/>
        </authorList>
    </citation>
    <scope>NUCLEOTIDE SEQUENCE [LARGE SCALE GENOMIC DNA]</scope>
    <source>
        <strain evidence="10 11">SO2202</strain>
    </source>
</reference>
<feature type="transmembrane region" description="Helical" evidence="8">
    <location>
        <begin position="68"/>
        <end position="86"/>
    </location>
</feature>
<dbReference type="OMA" id="AYYFGGM"/>
<comment type="similarity">
    <text evidence="2 7">Belongs to the major facilitator superfamily. Sugar transporter (TC 2.A.1.1) family.</text>
</comment>
<dbReference type="AlphaFoldDB" id="M3C2S3"/>
<feature type="transmembrane region" description="Helical" evidence="8">
    <location>
        <begin position="419"/>
        <end position="441"/>
    </location>
</feature>
<dbReference type="HOGENOM" id="CLU_001265_30_3_1"/>
<evidence type="ECO:0000256" key="4">
    <source>
        <dbReference type="ARBA" id="ARBA00022692"/>
    </source>
</evidence>
<sequence>MTIQLWRRVPGKTLFFLLNLFSATALVFEGYNQGVFGTVSGTPGFIAMAGIGYGNTVTNSTKQGGLAASYYLGAIVGCLLGGWIADRFGRRKGVALGSVFALLGSALMSGSVNSDMMICARIIAGLGVGFVNSIIPSWVSELASAHDRGSNFSLVFVANYLGIVIAYWLNFGIRNSDPEFRWRFPFAFMSVPMLMVLATTPLLPESPRWLIANGRRSEAIDILTKLRGDRPADDPELVAEIEQLDAIVADFGHKRNKYINILLGGRYSGPLHLGRRALMGAALQTIQQWTGILAIATWATQLFTLAGFTPYKAGWLAGLINTFGIFGTASASLVIDRLGRRKSLLISFATQGLSLFLVAALIKTSQDGQKMRQPEMSTALGTAAAAFAFVFLWCFTMFNIVPCWIYGSEIWPQDVRAKGYSMTVLGWAVGCGVTGFVIPIMLDRLGWGTFVFFGAMNVVSAPVIYFFYPEAANKSLEEVNLLFTSESLLVSENLKAYRVRVEEAGGSVALAVKRLLEEANAVDGRLGRQEISEAGSSVGVGKDVVDVVATEKV</sequence>
<evidence type="ECO:0000256" key="6">
    <source>
        <dbReference type="ARBA" id="ARBA00023136"/>
    </source>
</evidence>
<organism evidence="10 11">
    <name type="scientific">Sphaerulina musiva (strain SO2202)</name>
    <name type="common">Poplar stem canker fungus</name>
    <name type="synonym">Septoria musiva</name>
    <dbReference type="NCBI Taxonomy" id="692275"/>
    <lineage>
        <taxon>Eukaryota</taxon>
        <taxon>Fungi</taxon>
        <taxon>Dikarya</taxon>
        <taxon>Ascomycota</taxon>
        <taxon>Pezizomycotina</taxon>
        <taxon>Dothideomycetes</taxon>
        <taxon>Dothideomycetidae</taxon>
        <taxon>Mycosphaerellales</taxon>
        <taxon>Mycosphaerellaceae</taxon>
        <taxon>Sphaerulina</taxon>
    </lineage>
</organism>
<protein>
    <submittedName>
        <fullName evidence="10">General substrate transporter</fullName>
    </submittedName>
</protein>
<dbReference type="eggNOG" id="KOG0254">
    <property type="taxonomic scope" value="Eukaryota"/>
</dbReference>
<dbReference type="Gene3D" id="1.20.1250.20">
    <property type="entry name" value="MFS general substrate transporter like domains"/>
    <property type="match status" value="1"/>
</dbReference>
<dbReference type="Proteomes" id="UP000016931">
    <property type="component" value="Unassembled WGS sequence"/>
</dbReference>
<keyword evidence="4 8" id="KW-0812">Transmembrane</keyword>
<dbReference type="InterPro" id="IPR020846">
    <property type="entry name" value="MFS_dom"/>
</dbReference>
<feature type="domain" description="Major facilitator superfamily (MFS) profile" evidence="9">
    <location>
        <begin position="18"/>
        <end position="472"/>
    </location>
</feature>
<keyword evidence="6 8" id="KW-0472">Membrane</keyword>
<evidence type="ECO:0000313" key="11">
    <source>
        <dbReference type="Proteomes" id="UP000016931"/>
    </source>
</evidence>
<dbReference type="PROSITE" id="PS00216">
    <property type="entry name" value="SUGAR_TRANSPORT_1"/>
    <property type="match status" value="2"/>
</dbReference>